<dbReference type="PANTHER" id="PTHR22600">
    <property type="entry name" value="BETA-HEXOSAMINIDASE"/>
    <property type="match status" value="1"/>
</dbReference>
<reference evidence="7" key="2">
    <citation type="submission" date="2020-12" db="EMBL/GenBank/DDBJ databases">
        <title>New Spironucleus salmonicida genome in near-complete chromosomes.</title>
        <authorList>
            <person name="Xu F."/>
            <person name="Kurt Z."/>
            <person name="Jimenez-Gonzalez A."/>
            <person name="Astvaldsson A."/>
            <person name="Andersson J.O."/>
            <person name="Svard S.G."/>
        </authorList>
    </citation>
    <scope>NUCLEOTIDE SEQUENCE</scope>
    <source>
        <strain evidence="7">ATCC 50377</strain>
    </source>
</reference>
<name>V6M4D3_9EUKA</name>
<evidence type="ECO:0000256" key="1">
    <source>
        <dbReference type="ARBA" id="ARBA00001231"/>
    </source>
</evidence>
<dbReference type="Proteomes" id="UP000018208">
    <property type="component" value="Unassembled WGS sequence"/>
</dbReference>
<dbReference type="PRINTS" id="PR00738">
    <property type="entry name" value="GLHYDRLASE20"/>
</dbReference>
<dbReference type="PANTHER" id="PTHR22600:SF21">
    <property type="entry name" value="BETA-HEXOSAMINIDASE A"/>
    <property type="match status" value="1"/>
</dbReference>
<dbReference type="EC" id="3.2.1.52" evidence="3"/>
<feature type="domain" description="Glycoside hydrolase family 20 catalytic" evidence="5">
    <location>
        <begin position="155"/>
        <end position="472"/>
    </location>
</feature>
<reference evidence="6 7" key="1">
    <citation type="journal article" date="2014" name="PLoS Genet.">
        <title>The Genome of Spironucleus salmonicida Highlights a Fish Pathogen Adapted to Fluctuating Environments.</title>
        <authorList>
            <person name="Xu F."/>
            <person name="Jerlstrom-Hultqvist J."/>
            <person name="Einarsson E."/>
            <person name="Astvaldsson A."/>
            <person name="Svard S.G."/>
            <person name="Andersson J.O."/>
        </authorList>
    </citation>
    <scope>NUCLEOTIDE SEQUENCE</scope>
    <source>
        <strain evidence="7">ATCC 50377</strain>
    </source>
</reference>
<keyword evidence="8" id="KW-1185">Reference proteome</keyword>
<dbReference type="AlphaFoldDB" id="V6M4D3"/>
<dbReference type="OrthoDB" id="428480at2759"/>
<evidence type="ECO:0000313" key="8">
    <source>
        <dbReference type="Proteomes" id="UP000018208"/>
    </source>
</evidence>
<dbReference type="SUPFAM" id="SSF55545">
    <property type="entry name" value="beta-N-acetylhexosaminidase-like domain"/>
    <property type="match status" value="1"/>
</dbReference>
<evidence type="ECO:0000259" key="5">
    <source>
        <dbReference type="Pfam" id="PF00728"/>
    </source>
</evidence>
<comment type="catalytic activity">
    <reaction evidence="1">
        <text>Hydrolysis of terminal non-reducing N-acetyl-D-hexosamine residues in N-acetyl-beta-D-hexosaminides.</text>
        <dbReference type="EC" id="3.2.1.52"/>
    </reaction>
</comment>
<dbReference type="Pfam" id="PF00728">
    <property type="entry name" value="Glyco_hydro_20"/>
    <property type="match status" value="1"/>
</dbReference>
<dbReference type="InterPro" id="IPR017853">
    <property type="entry name" value="GH"/>
</dbReference>
<dbReference type="VEuPathDB" id="GiardiaDB:SS50377_20573"/>
<accession>V6M4D3</accession>
<evidence type="ECO:0000313" key="7">
    <source>
        <dbReference type="EMBL" id="KAH0577222.1"/>
    </source>
</evidence>
<keyword evidence="4 6" id="KW-0378">Hydrolase</keyword>
<protein>
    <recommendedName>
        <fullName evidence="3">beta-N-acetylhexosaminidase</fullName>
        <ecNumber evidence="3">3.2.1.52</ecNumber>
    </recommendedName>
</protein>
<gene>
    <name evidence="6" type="ORF">SS50377_11687</name>
    <name evidence="7" type="ORF">SS50377_20573</name>
</gene>
<evidence type="ECO:0000256" key="3">
    <source>
        <dbReference type="ARBA" id="ARBA00012663"/>
    </source>
</evidence>
<dbReference type="GO" id="GO:0005975">
    <property type="term" value="P:carbohydrate metabolic process"/>
    <property type="evidence" value="ECO:0007669"/>
    <property type="project" value="InterPro"/>
</dbReference>
<dbReference type="InterPro" id="IPR025705">
    <property type="entry name" value="Beta_hexosaminidase_sua/sub"/>
</dbReference>
<dbReference type="EMBL" id="KI545999">
    <property type="protein sequence ID" value="EST48169.1"/>
    <property type="molecule type" value="Genomic_DNA"/>
</dbReference>
<organism evidence="6">
    <name type="scientific">Spironucleus salmonicida</name>
    <dbReference type="NCBI Taxonomy" id="348837"/>
    <lineage>
        <taxon>Eukaryota</taxon>
        <taxon>Metamonada</taxon>
        <taxon>Diplomonadida</taxon>
        <taxon>Hexamitidae</taxon>
        <taxon>Hexamitinae</taxon>
        <taxon>Spironucleus</taxon>
    </lineage>
</organism>
<dbReference type="GO" id="GO:0004563">
    <property type="term" value="F:beta-N-acetylhexosaminidase activity"/>
    <property type="evidence" value="ECO:0007669"/>
    <property type="project" value="UniProtKB-EC"/>
</dbReference>
<dbReference type="Gene3D" id="3.30.379.10">
    <property type="entry name" value="Chitobiase/beta-hexosaminidase domain 2-like"/>
    <property type="match status" value="1"/>
</dbReference>
<dbReference type="GO" id="GO:0016020">
    <property type="term" value="C:membrane"/>
    <property type="evidence" value="ECO:0007669"/>
    <property type="project" value="TreeGrafter"/>
</dbReference>
<comment type="similarity">
    <text evidence="2">Belongs to the glycosyl hydrolase 20 family.</text>
</comment>
<dbReference type="GO" id="GO:0030203">
    <property type="term" value="P:glycosaminoglycan metabolic process"/>
    <property type="evidence" value="ECO:0007669"/>
    <property type="project" value="TreeGrafter"/>
</dbReference>
<proteinExistence type="inferred from homology"/>
<dbReference type="InterPro" id="IPR015883">
    <property type="entry name" value="Glyco_hydro_20_cat"/>
</dbReference>
<dbReference type="InterPro" id="IPR029018">
    <property type="entry name" value="Hex-like_dom2"/>
</dbReference>
<dbReference type="Gene3D" id="3.20.20.80">
    <property type="entry name" value="Glycosidases"/>
    <property type="match status" value="1"/>
</dbReference>
<evidence type="ECO:0000256" key="2">
    <source>
        <dbReference type="ARBA" id="ARBA00006285"/>
    </source>
</evidence>
<sequence length="519" mass="59224">MILLLLATDQKVFPTPKHYELLTNIWGASNVSFNCTFQDGSPCHKHFEKNYIFFQKAFFPRKSPLESYVKYNLPTQWQLQITVDSKDENYDILSLNESYSIVIDYYGVVINASTGMALSRAFQSLSQMIVPLASFEHDTAAYIISKCNISDSPSFKWREIAIDISQNYLNQSTILQIIDGMAITKFNILHIKSSDDISQSIFFSESPQSNLNKACFSENHALTIDQLQEIQSYALERGVIVYLEIDMPINIKSWQKADRYLLAQCDQSLPQILNPANPNIYKYIKAMLKDLIFNKLENNSVIRPIIHFGGSGLSMVCWDEDSVISSYKLKHNLTNEQLLVEFNIKVKDIVNSLYEDKNLVYTVYNEAQAPYVEKDKQTIIHFQNSNISEEILQTGVKVIQSFNFEASHTPDHKYFDEGYLSFYQVDLLKDIPEQYHDQIIGGGVVAENGANEEIVSLIFSKAAAVAEILWANPSDRNSEDFEQLVVNAHCKLQSVGLKVSPTSIQRPCPGYFWKYGNKE</sequence>
<dbReference type="EMBL" id="AUWU02000001">
    <property type="protein sequence ID" value="KAH0577222.1"/>
    <property type="molecule type" value="Genomic_DNA"/>
</dbReference>
<evidence type="ECO:0000313" key="6">
    <source>
        <dbReference type="EMBL" id="EST48169.1"/>
    </source>
</evidence>
<evidence type="ECO:0000256" key="4">
    <source>
        <dbReference type="ARBA" id="ARBA00022801"/>
    </source>
</evidence>
<dbReference type="SUPFAM" id="SSF51445">
    <property type="entry name" value="(Trans)glycosidases"/>
    <property type="match status" value="1"/>
</dbReference>